<dbReference type="GeneID" id="5006823"/>
<feature type="compositionally biased region" description="Acidic residues" evidence="1">
    <location>
        <begin position="26"/>
        <end position="40"/>
    </location>
</feature>
<feature type="compositionally biased region" description="Low complexity" evidence="1">
    <location>
        <begin position="215"/>
        <end position="225"/>
    </location>
</feature>
<dbReference type="RefSeq" id="XP_001422766.1">
    <property type="nucleotide sequence ID" value="XM_001422729.1"/>
</dbReference>
<dbReference type="OMA" id="TRTHSML"/>
<keyword evidence="3" id="KW-1185">Reference proteome</keyword>
<proteinExistence type="predicted"/>
<feature type="region of interest" description="Disordered" evidence="1">
    <location>
        <begin position="238"/>
        <end position="287"/>
    </location>
</feature>
<accession>A4SBF3</accession>
<feature type="region of interest" description="Disordered" evidence="1">
    <location>
        <begin position="1"/>
        <end position="225"/>
    </location>
</feature>
<dbReference type="AlphaFoldDB" id="A4SBF3"/>
<evidence type="ECO:0000313" key="3">
    <source>
        <dbReference type="Proteomes" id="UP000001568"/>
    </source>
</evidence>
<dbReference type="Proteomes" id="UP000001568">
    <property type="component" value="Chromosome 20"/>
</dbReference>
<feature type="compositionally biased region" description="Low complexity" evidence="1">
    <location>
        <begin position="160"/>
        <end position="170"/>
    </location>
</feature>
<dbReference type="HOGENOM" id="CLU_925559_0_0_1"/>
<sequence length="301" mass="31673">MRDAMRDWTDGVGLNAQVDDARDDARDEEDDDEEDADVDEATGNYFGRAAKAPPAPEGANPFAASAATPSDDVNAMIEQAKAQVEAQRAKREIEEAKDRERERRAFEDQGREYVARRKPGEASESPASSSGGRRKVVKAKRPGQSPLGGTGDGGKTTSNAFAGFAALTGGAKREDADAGRSSVFSRLSGAPVEADDDDDAREAKAEKTKPAGLFSFPTAAPSTSAEPAKAATFGFFAPPPLTKDTLHTQRTAKIKLTESDDDDDDDAKKSAPAPPPTALTNAPPAKAVKKVKTALAIELGL</sequence>
<feature type="compositionally biased region" description="Basic residues" evidence="1">
    <location>
        <begin position="132"/>
        <end position="141"/>
    </location>
</feature>
<reference evidence="2 3" key="1">
    <citation type="journal article" date="2007" name="Proc. Natl. Acad. Sci. U.S.A.">
        <title>The tiny eukaryote Ostreococcus provides genomic insights into the paradox of plankton speciation.</title>
        <authorList>
            <person name="Palenik B."/>
            <person name="Grimwood J."/>
            <person name="Aerts A."/>
            <person name="Rouze P."/>
            <person name="Salamov A."/>
            <person name="Putnam N."/>
            <person name="Dupont C."/>
            <person name="Jorgensen R."/>
            <person name="Derelle E."/>
            <person name="Rombauts S."/>
            <person name="Zhou K."/>
            <person name="Otillar R."/>
            <person name="Merchant S.S."/>
            <person name="Podell S."/>
            <person name="Gaasterland T."/>
            <person name="Napoli C."/>
            <person name="Gendler K."/>
            <person name="Manuell A."/>
            <person name="Tai V."/>
            <person name="Vallon O."/>
            <person name="Piganeau G."/>
            <person name="Jancek S."/>
            <person name="Heijde M."/>
            <person name="Jabbari K."/>
            <person name="Bowler C."/>
            <person name="Lohr M."/>
            <person name="Robbens S."/>
            <person name="Werner G."/>
            <person name="Dubchak I."/>
            <person name="Pazour G.J."/>
            <person name="Ren Q."/>
            <person name="Paulsen I."/>
            <person name="Delwiche C."/>
            <person name="Schmutz J."/>
            <person name="Rokhsar D."/>
            <person name="Van de Peer Y."/>
            <person name="Moreau H."/>
            <person name="Grigoriev I.V."/>
        </authorList>
    </citation>
    <scope>NUCLEOTIDE SEQUENCE [LARGE SCALE GENOMIC DNA]</scope>
    <source>
        <strain evidence="2 3">CCE9901</strain>
    </source>
</reference>
<feature type="compositionally biased region" description="Basic and acidic residues" evidence="1">
    <location>
        <begin position="87"/>
        <end position="121"/>
    </location>
</feature>
<protein>
    <submittedName>
        <fullName evidence="2">Uncharacterized protein</fullName>
    </submittedName>
</protein>
<name>A4SBF3_OSTLU</name>
<organism evidence="2 3">
    <name type="scientific">Ostreococcus lucimarinus (strain CCE9901)</name>
    <dbReference type="NCBI Taxonomy" id="436017"/>
    <lineage>
        <taxon>Eukaryota</taxon>
        <taxon>Viridiplantae</taxon>
        <taxon>Chlorophyta</taxon>
        <taxon>Mamiellophyceae</taxon>
        <taxon>Mamiellales</taxon>
        <taxon>Bathycoccaceae</taxon>
        <taxon>Ostreococcus</taxon>
    </lineage>
</organism>
<gene>
    <name evidence="2" type="ORF">OSTLU_19126</name>
</gene>
<dbReference type="KEGG" id="olu:OSTLU_19126"/>
<evidence type="ECO:0000313" key="2">
    <source>
        <dbReference type="EMBL" id="ABP01083.1"/>
    </source>
</evidence>
<dbReference type="EMBL" id="CP000600">
    <property type="protein sequence ID" value="ABP01083.1"/>
    <property type="molecule type" value="Genomic_DNA"/>
</dbReference>
<dbReference type="Gramene" id="ABP01083">
    <property type="protein sequence ID" value="ABP01083"/>
    <property type="gene ID" value="OSTLU_19126"/>
</dbReference>
<evidence type="ECO:0000256" key="1">
    <source>
        <dbReference type="SAM" id="MobiDB-lite"/>
    </source>
</evidence>
<feature type="compositionally biased region" description="Low complexity" evidence="1">
    <location>
        <begin position="122"/>
        <end position="131"/>
    </location>
</feature>